<dbReference type="Gene3D" id="3.90.1560.10">
    <property type="entry name" value="ComB-like"/>
    <property type="match status" value="1"/>
</dbReference>
<name>A0A0D8JB16_9BACT</name>
<dbReference type="InterPro" id="IPR036702">
    <property type="entry name" value="ComB-like_sf"/>
</dbReference>
<keyword evidence="6" id="KW-0460">Magnesium</keyword>
<dbReference type="InterPro" id="IPR005238">
    <property type="entry name" value="ComB-like"/>
</dbReference>
<dbReference type="Pfam" id="PF04029">
    <property type="entry name" value="2-ph_phosp"/>
    <property type="match status" value="1"/>
</dbReference>
<proteinExistence type="inferred from homology"/>
<keyword evidence="5" id="KW-0378">Hydrolase</keyword>
<dbReference type="EMBL" id="JRHC01000004">
    <property type="protein sequence ID" value="KJF42993.1"/>
    <property type="molecule type" value="Genomic_DNA"/>
</dbReference>
<evidence type="ECO:0000256" key="2">
    <source>
        <dbReference type="ARBA" id="ARBA00009997"/>
    </source>
</evidence>
<dbReference type="GO" id="GO:0050532">
    <property type="term" value="F:2-phosphosulfolactate phosphatase activity"/>
    <property type="evidence" value="ECO:0007669"/>
    <property type="project" value="UniProtKB-EC"/>
</dbReference>
<evidence type="ECO:0000313" key="9">
    <source>
        <dbReference type="Proteomes" id="UP000032544"/>
    </source>
</evidence>
<dbReference type="PANTHER" id="PTHR37311">
    <property type="entry name" value="2-PHOSPHOSULFOLACTATE PHOSPHATASE-RELATED"/>
    <property type="match status" value="1"/>
</dbReference>
<dbReference type="RefSeq" id="WP_045031515.1">
    <property type="nucleotide sequence ID" value="NZ_JRHC01000004.1"/>
</dbReference>
<reference evidence="8 9" key="1">
    <citation type="submission" date="2014-09" db="EMBL/GenBank/DDBJ databases">
        <title>Draft Genome Sequence of Draconibacterium sp. JN14CK-3.</title>
        <authorList>
            <person name="Dong C."/>
            <person name="Lai Q."/>
            <person name="Shao Z."/>
        </authorList>
    </citation>
    <scope>NUCLEOTIDE SEQUENCE [LARGE SCALE GENOMIC DNA]</scope>
    <source>
        <strain evidence="8 9">JN14CK-3</strain>
    </source>
</reference>
<sequence length="229" mass="25413">MHINIRHLVEGAREAKGTVIIIDVLRAFSTACYAINKGIETIIPVGDIDLAYQLKEANPDYLLTGERHERKPEGFDFGNSPTHINDAAITAKTMVQTTSSGTQGIANAINADEIITGSFVNAGAIINYIRKTNPKEVSLVCMGFACSYPTAEDTLCAEYIKNELEGQPNDFATMVQKIKETDGARFFDPATEDWSPESDFHLCMDLNRFDFILKVEKVGDLNYLRKLKI</sequence>
<evidence type="ECO:0000313" key="8">
    <source>
        <dbReference type="EMBL" id="KJF42993.1"/>
    </source>
</evidence>
<comment type="similarity">
    <text evidence="2">Belongs to the ComB family.</text>
</comment>
<dbReference type="EC" id="3.1.3.71" evidence="3"/>
<dbReference type="GO" id="GO:0000287">
    <property type="term" value="F:magnesium ion binding"/>
    <property type="evidence" value="ECO:0007669"/>
    <property type="project" value="InterPro"/>
</dbReference>
<organism evidence="8 9">
    <name type="scientific">Draconibacterium sediminis</name>
    <dbReference type="NCBI Taxonomy" id="1544798"/>
    <lineage>
        <taxon>Bacteria</taxon>
        <taxon>Pseudomonadati</taxon>
        <taxon>Bacteroidota</taxon>
        <taxon>Bacteroidia</taxon>
        <taxon>Marinilabiliales</taxon>
        <taxon>Prolixibacteraceae</taxon>
        <taxon>Draconibacterium</taxon>
    </lineage>
</organism>
<dbReference type="OrthoDB" id="4913at2"/>
<dbReference type="Proteomes" id="UP000032544">
    <property type="component" value="Unassembled WGS sequence"/>
</dbReference>
<evidence type="ECO:0000256" key="3">
    <source>
        <dbReference type="ARBA" id="ARBA00012953"/>
    </source>
</evidence>
<evidence type="ECO:0000256" key="6">
    <source>
        <dbReference type="ARBA" id="ARBA00022842"/>
    </source>
</evidence>
<dbReference type="PANTHER" id="PTHR37311:SF1">
    <property type="entry name" value="2-PHOSPHOSULFOLACTATE PHOSPHATASE-RELATED"/>
    <property type="match status" value="1"/>
</dbReference>
<accession>A0A0D8JB16</accession>
<comment type="caution">
    <text evidence="8">The sequence shown here is derived from an EMBL/GenBank/DDBJ whole genome shotgun (WGS) entry which is preliminary data.</text>
</comment>
<evidence type="ECO:0000256" key="5">
    <source>
        <dbReference type="ARBA" id="ARBA00022801"/>
    </source>
</evidence>
<comment type="catalytic activity">
    <reaction evidence="7">
        <text>(2R)-O-phospho-3-sulfolactate + H2O = (2R)-3-sulfolactate + phosphate</text>
        <dbReference type="Rhea" id="RHEA:23416"/>
        <dbReference type="ChEBI" id="CHEBI:15377"/>
        <dbReference type="ChEBI" id="CHEBI:15597"/>
        <dbReference type="ChEBI" id="CHEBI:43474"/>
        <dbReference type="ChEBI" id="CHEBI:58738"/>
        <dbReference type="EC" id="3.1.3.71"/>
    </reaction>
</comment>
<gene>
    <name evidence="8" type="ORF">LH29_16520</name>
</gene>
<evidence type="ECO:0000256" key="7">
    <source>
        <dbReference type="ARBA" id="ARBA00033711"/>
    </source>
</evidence>
<dbReference type="SUPFAM" id="SSF142823">
    <property type="entry name" value="ComB-like"/>
    <property type="match status" value="1"/>
</dbReference>
<evidence type="ECO:0000256" key="4">
    <source>
        <dbReference type="ARBA" id="ARBA00021948"/>
    </source>
</evidence>
<evidence type="ECO:0000256" key="1">
    <source>
        <dbReference type="ARBA" id="ARBA00001946"/>
    </source>
</evidence>
<dbReference type="GO" id="GO:0050545">
    <property type="term" value="F:sulfopyruvate decarboxylase activity"/>
    <property type="evidence" value="ECO:0007669"/>
    <property type="project" value="TreeGrafter"/>
</dbReference>
<comment type="cofactor">
    <cofactor evidence="1">
        <name>Mg(2+)</name>
        <dbReference type="ChEBI" id="CHEBI:18420"/>
    </cofactor>
</comment>
<dbReference type="STRING" id="1544798.LH29_16520"/>
<keyword evidence="9" id="KW-1185">Reference proteome</keyword>
<protein>
    <recommendedName>
        <fullName evidence="4">Probable 2-phosphosulfolactate phosphatase</fullName>
        <ecNumber evidence="3">3.1.3.71</ecNumber>
    </recommendedName>
</protein>
<dbReference type="AlphaFoldDB" id="A0A0D8JB16"/>